<evidence type="ECO:0000313" key="1">
    <source>
        <dbReference type="EMBL" id="QEG22236.1"/>
    </source>
</evidence>
<proteinExistence type="predicted"/>
<dbReference type="EMBL" id="CP042912">
    <property type="protein sequence ID" value="QEG22236.1"/>
    <property type="molecule type" value="Genomic_DNA"/>
</dbReference>
<dbReference type="KEGG" id="mff:MFFC18_21120"/>
<dbReference type="AlphaFoldDB" id="A0A5B9PCH9"/>
<gene>
    <name evidence="1" type="ORF">MFFC18_21120</name>
</gene>
<dbReference type="Proteomes" id="UP000322214">
    <property type="component" value="Chromosome"/>
</dbReference>
<organism evidence="1 2">
    <name type="scientific">Mariniblastus fucicola</name>
    <dbReference type="NCBI Taxonomy" id="980251"/>
    <lineage>
        <taxon>Bacteria</taxon>
        <taxon>Pseudomonadati</taxon>
        <taxon>Planctomycetota</taxon>
        <taxon>Planctomycetia</taxon>
        <taxon>Pirellulales</taxon>
        <taxon>Pirellulaceae</taxon>
        <taxon>Mariniblastus</taxon>
    </lineage>
</organism>
<accession>A0A5B9PCH9</accession>
<sequence length="113" mass="13455">MIVVPYARDAVSNRASGDSLEFTWEEFLDTGVDRLNWHLDHFHDQDPDIPSEFYQRMSEPERQEIKNSSIHLMVSKLRHITNAKIRRQDQRECLEIDYPLPNQIIEYLKTRLG</sequence>
<evidence type="ECO:0000313" key="2">
    <source>
        <dbReference type="Proteomes" id="UP000322214"/>
    </source>
</evidence>
<keyword evidence="2" id="KW-1185">Reference proteome</keyword>
<reference evidence="1 2" key="1">
    <citation type="submission" date="2019-08" db="EMBL/GenBank/DDBJ databases">
        <title>Deep-cultivation of Planctomycetes and their phenomic and genomic characterization uncovers novel biology.</title>
        <authorList>
            <person name="Wiegand S."/>
            <person name="Jogler M."/>
            <person name="Boedeker C."/>
            <person name="Pinto D."/>
            <person name="Vollmers J."/>
            <person name="Rivas-Marin E."/>
            <person name="Kohn T."/>
            <person name="Peeters S.H."/>
            <person name="Heuer A."/>
            <person name="Rast P."/>
            <person name="Oberbeckmann S."/>
            <person name="Bunk B."/>
            <person name="Jeske O."/>
            <person name="Meyerdierks A."/>
            <person name="Storesund J.E."/>
            <person name="Kallscheuer N."/>
            <person name="Luecker S."/>
            <person name="Lage O.M."/>
            <person name="Pohl T."/>
            <person name="Merkel B.J."/>
            <person name="Hornburger P."/>
            <person name="Mueller R.-W."/>
            <person name="Bruemmer F."/>
            <person name="Labrenz M."/>
            <person name="Spormann A.M."/>
            <person name="Op den Camp H."/>
            <person name="Overmann J."/>
            <person name="Amann R."/>
            <person name="Jetten M.S.M."/>
            <person name="Mascher T."/>
            <person name="Medema M.H."/>
            <person name="Devos D.P."/>
            <person name="Kaster A.-K."/>
            <person name="Ovreas L."/>
            <person name="Rohde M."/>
            <person name="Galperin M.Y."/>
            <person name="Jogler C."/>
        </authorList>
    </citation>
    <scope>NUCLEOTIDE SEQUENCE [LARGE SCALE GENOMIC DNA]</scope>
    <source>
        <strain evidence="1 2">FC18</strain>
    </source>
</reference>
<name>A0A5B9PCH9_9BACT</name>
<protein>
    <submittedName>
        <fullName evidence="1">Uncharacterized protein</fullName>
    </submittedName>
</protein>